<evidence type="ECO:0000256" key="2">
    <source>
        <dbReference type="ARBA" id="ARBA00023125"/>
    </source>
</evidence>
<sequence>MARSKEFDEHDVLLKAMRLFWEQGYEKTSLQDLVTHMGIHRRSLYDTFGDKHSLFVKAMEQYDKQTSAAIKAEVTRGRTSQEAIRFFFDYLIEVNDGRPLGCLYVNSATELALRDPEVGELTNEGFKNEERFLADLIRKGQQSGEIPLGKDADQLAASLQATMIGIRVLARTSTDRKKLHRLADASVAMLDAP</sequence>
<name>A0ABS3WI30_9BACL</name>
<feature type="DNA-binding region" description="H-T-H motif" evidence="4">
    <location>
        <begin position="29"/>
        <end position="48"/>
    </location>
</feature>
<evidence type="ECO:0000256" key="1">
    <source>
        <dbReference type="ARBA" id="ARBA00023015"/>
    </source>
</evidence>
<feature type="domain" description="HTH tetR-type" evidence="5">
    <location>
        <begin position="6"/>
        <end position="66"/>
    </location>
</feature>
<accession>A0ABS3WI30</accession>
<dbReference type="Proteomes" id="UP000670947">
    <property type="component" value="Unassembled WGS sequence"/>
</dbReference>
<dbReference type="Gene3D" id="1.10.357.10">
    <property type="entry name" value="Tetracycline Repressor, domain 2"/>
    <property type="match status" value="1"/>
</dbReference>
<organism evidence="6 7">
    <name type="scientific">Paenibacillus artemisiicola</name>
    <dbReference type="NCBI Taxonomy" id="1172618"/>
    <lineage>
        <taxon>Bacteria</taxon>
        <taxon>Bacillati</taxon>
        <taxon>Bacillota</taxon>
        <taxon>Bacilli</taxon>
        <taxon>Bacillales</taxon>
        <taxon>Paenibacillaceae</taxon>
        <taxon>Paenibacillus</taxon>
    </lineage>
</organism>
<gene>
    <name evidence="6" type="ORF">I8J29_27675</name>
</gene>
<protein>
    <submittedName>
        <fullName evidence="6">TetR/AcrR family transcriptional regulator</fullName>
    </submittedName>
</protein>
<evidence type="ECO:0000256" key="3">
    <source>
        <dbReference type="ARBA" id="ARBA00023163"/>
    </source>
</evidence>
<dbReference type="PANTHER" id="PTHR47506">
    <property type="entry name" value="TRANSCRIPTIONAL REGULATORY PROTEIN"/>
    <property type="match status" value="1"/>
</dbReference>
<keyword evidence="2 4" id="KW-0238">DNA-binding</keyword>
<dbReference type="InterPro" id="IPR036271">
    <property type="entry name" value="Tet_transcr_reg_TetR-rel_C_sf"/>
</dbReference>
<proteinExistence type="predicted"/>
<evidence type="ECO:0000313" key="6">
    <source>
        <dbReference type="EMBL" id="MBO7747978.1"/>
    </source>
</evidence>
<dbReference type="SUPFAM" id="SSF48498">
    <property type="entry name" value="Tetracyclin repressor-like, C-terminal domain"/>
    <property type="match status" value="1"/>
</dbReference>
<dbReference type="InterPro" id="IPR011075">
    <property type="entry name" value="TetR_C"/>
</dbReference>
<keyword evidence="7" id="KW-1185">Reference proteome</keyword>
<dbReference type="Pfam" id="PF00440">
    <property type="entry name" value="TetR_N"/>
    <property type="match status" value="1"/>
</dbReference>
<dbReference type="InterPro" id="IPR009057">
    <property type="entry name" value="Homeodomain-like_sf"/>
</dbReference>
<keyword evidence="1" id="KW-0805">Transcription regulation</keyword>
<evidence type="ECO:0000313" key="7">
    <source>
        <dbReference type="Proteomes" id="UP000670947"/>
    </source>
</evidence>
<evidence type="ECO:0000256" key="4">
    <source>
        <dbReference type="PROSITE-ProRule" id="PRU00335"/>
    </source>
</evidence>
<dbReference type="RefSeq" id="WP_208850589.1">
    <property type="nucleotide sequence ID" value="NZ_JAGGDJ010000044.1"/>
</dbReference>
<dbReference type="PROSITE" id="PS50977">
    <property type="entry name" value="HTH_TETR_2"/>
    <property type="match status" value="1"/>
</dbReference>
<dbReference type="EMBL" id="JAGGDJ010000044">
    <property type="protein sequence ID" value="MBO7747978.1"/>
    <property type="molecule type" value="Genomic_DNA"/>
</dbReference>
<dbReference type="PANTHER" id="PTHR47506:SF10">
    <property type="entry name" value="TRANSCRIPTIONAL REGULATORY PROTEIN"/>
    <property type="match status" value="1"/>
</dbReference>
<reference evidence="6 7" key="1">
    <citation type="submission" date="2021-03" db="EMBL/GenBank/DDBJ databases">
        <title>Paenibacillus artemisicola MWE-103 whole genome sequence.</title>
        <authorList>
            <person name="Ham Y.J."/>
        </authorList>
    </citation>
    <scope>NUCLEOTIDE SEQUENCE [LARGE SCALE GENOMIC DNA]</scope>
    <source>
        <strain evidence="6 7">MWE-103</strain>
    </source>
</reference>
<dbReference type="InterPro" id="IPR001647">
    <property type="entry name" value="HTH_TetR"/>
</dbReference>
<comment type="caution">
    <text evidence="6">The sequence shown here is derived from an EMBL/GenBank/DDBJ whole genome shotgun (WGS) entry which is preliminary data.</text>
</comment>
<evidence type="ECO:0000259" key="5">
    <source>
        <dbReference type="PROSITE" id="PS50977"/>
    </source>
</evidence>
<keyword evidence="3" id="KW-0804">Transcription</keyword>
<dbReference type="SUPFAM" id="SSF46689">
    <property type="entry name" value="Homeodomain-like"/>
    <property type="match status" value="1"/>
</dbReference>
<dbReference type="Gene3D" id="1.10.10.60">
    <property type="entry name" value="Homeodomain-like"/>
    <property type="match status" value="1"/>
</dbReference>
<dbReference type="Pfam" id="PF16925">
    <property type="entry name" value="TetR_C_13"/>
    <property type="match status" value="1"/>
</dbReference>